<dbReference type="Proteomes" id="UP001237642">
    <property type="component" value="Unassembled WGS sequence"/>
</dbReference>
<dbReference type="PANTHER" id="PTHR48475:SF2">
    <property type="entry name" value="RIBONUCLEASE H"/>
    <property type="match status" value="1"/>
</dbReference>
<sequence length="458" mass="52229">MYVDGAVNNNGAGAGIVLTSPEGHLLMSVIHFKFVVTNNEAEYEALINGLKLALEMNVKNLVVFSDSKLVIQQLDLRGVPREDNSKADALAKLERDAVLLGAIPLEIQEIPSIHEMELMVVDQAPMITWMTPIQEYIQKGILPEDKGAARRLKYQDASSLAMKVLQQGYYWPTLKSDAMKFTRACDQCQCFENYSSIPATLLTSMMSPWPFSIWGINLIGELPTAKGVLSMLWFGIPYKLVSDNGKQFDGKEVRKLCDDLKIKKDFATVYNPQSNGKTEDVNKIIKHTLKTKLEENKGNWPEELQMVLWSYNTTPRSTTGESPFMLSYGFEAMVPVEVGSRSFRRDHYDKESNEVNQWLHLDFLEETRAISSLRLAAYQKRVSRLYDRRVRVRRLRVGDLVLRRVMPHTRISSHGVFGANWEGPYKIKSVLWEGTFHLEDLGGNHIPRAWNVDHLKKY</sequence>
<feature type="domain" description="RNase H type-1" evidence="1">
    <location>
        <begin position="1"/>
        <end position="125"/>
    </location>
</feature>
<reference evidence="3" key="2">
    <citation type="submission" date="2023-05" db="EMBL/GenBank/DDBJ databases">
        <authorList>
            <person name="Schelkunov M.I."/>
        </authorList>
    </citation>
    <scope>NUCLEOTIDE SEQUENCE</scope>
    <source>
        <strain evidence="3">Hsosn_3</strain>
        <tissue evidence="3">Leaf</tissue>
    </source>
</reference>
<comment type="caution">
    <text evidence="3">The sequence shown here is derived from an EMBL/GenBank/DDBJ whole genome shotgun (WGS) entry which is preliminary data.</text>
</comment>
<reference evidence="3" key="1">
    <citation type="submission" date="2023-02" db="EMBL/GenBank/DDBJ databases">
        <title>Genome of toxic invasive species Heracleum sosnowskyi carries increased number of genes despite the absence of recent whole-genome duplications.</title>
        <authorList>
            <person name="Schelkunov M."/>
            <person name="Shtratnikova V."/>
            <person name="Makarenko M."/>
            <person name="Klepikova A."/>
            <person name="Omelchenko D."/>
            <person name="Novikova G."/>
            <person name="Obukhova E."/>
            <person name="Bogdanov V."/>
            <person name="Penin A."/>
            <person name="Logacheva M."/>
        </authorList>
    </citation>
    <scope>NUCLEOTIDE SEQUENCE</scope>
    <source>
        <strain evidence="3">Hsosn_3</strain>
        <tissue evidence="3">Leaf</tissue>
    </source>
</reference>
<proteinExistence type="predicted"/>
<gene>
    <name evidence="3" type="ORF">POM88_004420</name>
</gene>
<dbReference type="InterPro" id="IPR012337">
    <property type="entry name" value="RNaseH-like_sf"/>
</dbReference>
<organism evidence="3 4">
    <name type="scientific">Heracleum sosnowskyi</name>
    <dbReference type="NCBI Taxonomy" id="360622"/>
    <lineage>
        <taxon>Eukaryota</taxon>
        <taxon>Viridiplantae</taxon>
        <taxon>Streptophyta</taxon>
        <taxon>Embryophyta</taxon>
        <taxon>Tracheophyta</taxon>
        <taxon>Spermatophyta</taxon>
        <taxon>Magnoliopsida</taxon>
        <taxon>eudicotyledons</taxon>
        <taxon>Gunneridae</taxon>
        <taxon>Pentapetalae</taxon>
        <taxon>asterids</taxon>
        <taxon>campanulids</taxon>
        <taxon>Apiales</taxon>
        <taxon>Apiaceae</taxon>
        <taxon>Apioideae</taxon>
        <taxon>apioid superclade</taxon>
        <taxon>Tordylieae</taxon>
        <taxon>Tordyliinae</taxon>
        <taxon>Heracleum</taxon>
    </lineage>
</organism>
<dbReference type="AlphaFoldDB" id="A0AAD8JMV8"/>
<dbReference type="PANTHER" id="PTHR48475">
    <property type="entry name" value="RIBONUCLEASE H"/>
    <property type="match status" value="1"/>
</dbReference>
<evidence type="ECO:0000259" key="2">
    <source>
        <dbReference type="PROSITE" id="PS50994"/>
    </source>
</evidence>
<name>A0AAD8JMV8_9APIA</name>
<dbReference type="PROSITE" id="PS50994">
    <property type="entry name" value="INTEGRASE"/>
    <property type="match status" value="1"/>
</dbReference>
<dbReference type="Gene3D" id="1.10.340.70">
    <property type="match status" value="1"/>
</dbReference>
<accession>A0AAD8JMV8</accession>
<evidence type="ECO:0000259" key="1">
    <source>
        <dbReference type="PROSITE" id="PS50879"/>
    </source>
</evidence>
<dbReference type="Pfam" id="PF13456">
    <property type="entry name" value="RVT_3"/>
    <property type="match status" value="1"/>
</dbReference>
<dbReference type="InterPro" id="IPR036397">
    <property type="entry name" value="RNaseH_sf"/>
</dbReference>
<dbReference type="EMBL" id="JAUIZM010000001">
    <property type="protein sequence ID" value="KAK1404815.1"/>
    <property type="molecule type" value="Genomic_DNA"/>
</dbReference>
<evidence type="ECO:0000313" key="3">
    <source>
        <dbReference type="EMBL" id="KAK1404815.1"/>
    </source>
</evidence>
<dbReference type="InterPro" id="IPR002156">
    <property type="entry name" value="RNaseH_domain"/>
</dbReference>
<dbReference type="GO" id="GO:0004523">
    <property type="term" value="F:RNA-DNA hybrid ribonuclease activity"/>
    <property type="evidence" value="ECO:0007669"/>
    <property type="project" value="InterPro"/>
</dbReference>
<dbReference type="PROSITE" id="PS50879">
    <property type="entry name" value="RNASE_H_1"/>
    <property type="match status" value="1"/>
</dbReference>
<dbReference type="Gene3D" id="3.30.420.10">
    <property type="entry name" value="Ribonuclease H-like superfamily/Ribonuclease H"/>
    <property type="match status" value="2"/>
</dbReference>
<protein>
    <submittedName>
        <fullName evidence="3">Uncharacterized protein</fullName>
    </submittedName>
</protein>
<dbReference type="GO" id="GO:0015074">
    <property type="term" value="P:DNA integration"/>
    <property type="evidence" value="ECO:0007669"/>
    <property type="project" value="InterPro"/>
</dbReference>
<feature type="domain" description="Integrase catalytic" evidence="2">
    <location>
        <begin position="229"/>
        <end position="331"/>
    </location>
</feature>
<dbReference type="GO" id="GO:0003676">
    <property type="term" value="F:nucleic acid binding"/>
    <property type="evidence" value="ECO:0007669"/>
    <property type="project" value="InterPro"/>
</dbReference>
<dbReference type="CDD" id="cd09279">
    <property type="entry name" value="RNase_HI_like"/>
    <property type="match status" value="1"/>
</dbReference>
<dbReference type="InterPro" id="IPR001584">
    <property type="entry name" value="Integrase_cat-core"/>
</dbReference>
<keyword evidence="4" id="KW-1185">Reference proteome</keyword>
<evidence type="ECO:0000313" key="4">
    <source>
        <dbReference type="Proteomes" id="UP001237642"/>
    </source>
</evidence>
<dbReference type="SUPFAM" id="SSF53098">
    <property type="entry name" value="Ribonuclease H-like"/>
    <property type="match status" value="2"/>
</dbReference>